<dbReference type="EC" id="3.6.-.-" evidence="3"/>
<dbReference type="PANTHER" id="PTHR10885:SF20">
    <property type="entry name" value="NUDIX HYDROLASE DOMAIN-CONTAINING PROTEIN"/>
    <property type="match status" value="1"/>
</dbReference>
<dbReference type="Gene3D" id="3.90.79.10">
    <property type="entry name" value="Nucleoside Triphosphate Pyrophosphohydrolase"/>
    <property type="match status" value="1"/>
</dbReference>
<dbReference type="InterPro" id="IPR000086">
    <property type="entry name" value="NUDIX_hydrolase_dom"/>
</dbReference>
<dbReference type="CDD" id="cd04692">
    <property type="entry name" value="NUDIX_Hydrolase"/>
    <property type="match status" value="1"/>
</dbReference>
<dbReference type="AlphaFoldDB" id="A0A650LUQ9"/>
<dbReference type="GO" id="GO:0004452">
    <property type="term" value="F:isopentenyl-diphosphate delta-isomerase activity"/>
    <property type="evidence" value="ECO:0007669"/>
    <property type="project" value="TreeGrafter"/>
</dbReference>
<dbReference type="SUPFAM" id="SSF55811">
    <property type="entry name" value="Nudix"/>
    <property type="match status" value="1"/>
</dbReference>
<reference evidence="3 4" key="1">
    <citation type="submission" date="2018-06" db="EMBL/GenBank/DDBJ databases">
        <authorList>
            <consortium name="IHU Genomes"/>
        </authorList>
    </citation>
    <scope>NUCLEOTIDE SEQUENCE [LARGE SCALE GENOMIC DNA]</scope>
    <source>
        <strain evidence="3 4">NEC25</strain>
    </source>
</reference>
<dbReference type="PROSITE" id="PS51462">
    <property type="entry name" value="NUDIX"/>
    <property type="match status" value="1"/>
</dbReference>
<evidence type="ECO:0000313" key="4">
    <source>
        <dbReference type="Proteomes" id="UP000431451"/>
    </source>
</evidence>
<dbReference type="PANTHER" id="PTHR10885">
    <property type="entry name" value="ISOPENTENYL-DIPHOSPHATE DELTA-ISOMERASE"/>
    <property type="match status" value="1"/>
</dbReference>
<dbReference type="GO" id="GO:0016787">
    <property type="term" value="F:hydrolase activity"/>
    <property type="evidence" value="ECO:0007669"/>
    <property type="project" value="UniProtKB-KW"/>
</dbReference>
<accession>A0A650LUQ9</accession>
<evidence type="ECO:0000259" key="1">
    <source>
        <dbReference type="PROSITE" id="PS51462"/>
    </source>
</evidence>
<evidence type="ECO:0000313" key="3">
    <source>
        <dbReference type="EMBL" id="VCT84142.1"/>
    </source>
</evidence>
<gene>
    <name evidence="3" type="primary">yfcD</name>
    <name evidence="2" type="ORF">CNEO_43767</name>
    <name evidence="3" type="ORF">CNEONATNEC25_01741</name>
</gene>
<feature type="domain" description="Nudix hydrolase" evidence="1">
    <location>
        <begin position="28"/>
        <end position="174"/>
    </location>
</feature>
<sequence>MEMFDIVDENGEPTGTVKERTKVHEDGDLHRTSHVWIVRDNNKGGLDVLLQKRSESKDSNPGCYDISSAGHIPAGCGYLDSALRELKEELGIDASSEELELRLIRRISYSDIFHGKLFKDNQVTRVYKMKKNDIDIEKLNLQKEEVEEVIWMDYEECIKAVKNNTIKHCIYLEELEKLLD</sequence>
<name>A0A650LUQ9_9CLOT</name>
<evidence type="ECO:0000313" key="2">
    <source>
        <dbReference type="EMBL" id="CAG9708689.1"/>
    </source>
</evidence>
<dbReference type="Pfam" id="PF00293">
    <property type="entry name" value="NUDIX"/>
    <property type="match status" value="1"/>
</dbReference>
<dbReference type="Proteomes" id="UP000431451">
    <property type="component" value="Unassembled WGS sequence"/>
</dbReference>
<dbReference type="EMBL" id="CAKJVE010000004">
    <property type="protein sequence ID" value="CAG9708689.1"/>
    <property type="molecule type" value="Genomic_DNA"/>
</dbReference>
<dbReference type="EMBL" id="UWJD01000001">
    <property type="protein sequence ID" value="VCT84142.1"/>
    <property type="molecule type" value="Genomic_DNA"/>
</dbReference>
<dbReference type="GO" id="GO:0005737">
    <property type="term" value="C:cytoplasm"/>
    <property type="evidence" value="ECO:0007669"/>
    <property type="project" value="TreeGrafter"/>
</dbReference>
<organism evidence="3 4">
    <name type="scientific">Clostridium neonatale</name>
    <dbReference type="NCBI Taxonomy" id="137838"/>
    <lineage>
        <taxon>Bacteria</taxon>
        <taxon>Bacillati</taxon>
        <taxon>Bacillota</taxon>
        <taxon>Clostridia</taxon>
        <taxon>Eubacteriales</taxon>
        <taxon>Clostridiaceae</taxon>
        <taxon>Clostridium</taxon>
    </lineage>
</organism>
<dbReference type="GO" id="GO:0009240">
    <property type="term" value="P:isopentenyl diphosphate biosynthetic process"/>
    <property type="evidence" value="ECO:0007669"/>
    <property type="project" value="TreeGrafter"/>
</dbReference>
<keyword evidence="3" id="KW-0378">Hydrolase</keyword>
<dbReference type="Proteomes" id="UP000789738">
    <property type="component" value="Unassembled WGS sequence"/>
</dbReference>
<proteinExistence type="predicted"/>
<dbReference type="RefSeq" id="WP_159116097.1">
    <property type="nucleotide sequence ID" value="NZ_CAKJVE010000004.1"/>
</dbReference>
<dbReference type="InterPro" id="IPR015797">
    <property type="entry name" value="NUDIX_hydrolase-like_dom_sf"/>
</dbReference>
<reference evidence="2" key="2">
    <citation type="submission" date="2021-10" db="EMBL/GenBank/DDBJ databases">
        <authorList>
            <person name="Mesa V."/>
        </authorList>
    </citation>
    <scope>NUCLEOTIDE SEQUENCE</scope>
    <source>
        <strain evidence="2">CC3_PB</strain>
    </source>
</reference>
<protein>
    <submittedName>
        <fullName evidence="2">Hydrolase, NUDIX family</fullName>
    </submittedName>
    <submittedName>
        <fullName evidence="3">Putative Nudix hydrolase YfcD</fullName>
        <ecNumber evidence="3">3.6.-.-</ecNumber>
    </submittedName>
</protein>